<evidence type="ECO:0000313" key="1">
    <source>
        <dbReference type="EMBL" id="KAJ1218099.1"/>
    </source>
</evidence>
<accession>A0AAV7WXS1</accession>
<proteinExistence type="predicted"/>
<evidence type="ECO:0000313" key="2">
    <source>
        <dbReference type="Proteomes" id="UP001066276"/>
    </source>
</evidence>
<name>A0AAV7WXS1_PLEWA</name>
<reference evidence="1" key="1">
    <citation type="journal article" date="2022" name="bioRxiv">
        <title>Sequencing and chromosome-scale assembly of the giantPleurodeles waltlgenome.</title>
        <authorList>
            <person name="Brown T."/>
            <person name="Elewa A."/>
            <person name="Iarovenko S."/>
            <person name="Subramanian E."/>
            <person name="Araus A.J."/>
            <person name="Petzold A."/>
            <person name="Susuki M."/>
            <person name="Suzuki K.-i.T."/>
            <person name="Hayashi T."/>
            <person name="Toyoda A."/>
            <person name="Oliveira C."/>
            <person name="Osipova E."/>
            <person name="Leigh N.D."/>
            <person name="Simon A."/>
            <person name="Yun M.H."/>
        </authorList>
    </citation>
    <scope>NUCLEOTIDE SEQUENCE</scope>
    <source>
        <strain evidence="1">20211129_DDA</strain>
        <tissue evidence="1">Liver</tissue>
    </source>
</reference>
<comment type="caution">
    <text evidence="1">The sequence shown here is derived from an EMBL/GenBank/DDBJ whole genome shotgun (WGS) entry which is preliminary data.</text>
</comment>
<keyword evidence="2" id="KW-1185">Reference proteome</keyword>
<dbReference type="AlphaFoldDB" id="A0AAV7WXS1"/>
<organism evidence="1 2">
    <name type="scientific">Pleurodeles waltl</name>
    <name type="common">Iberian ribbed newt</name>
    <dbReference type="NCBI Taxonomy" id="8319"/>
    <lineage>
        <taxon>Eukaryota</taxon>
        <taxon>Metazoa</taxon>
        <taxon>Chordata</taxon>
        <taxon>Craniata</taxon>
        <taxon>Vertebrata</taxon>
        <taxon>Euteleostomi</taxon>
        <taxon>Amphibia</taxon>
        <taxon>Batrachia</taxon>
        <taxon>Caudata</taxon>
        <taxon>Salamandroidea</taxon>
        <taxon>Salamandridae</taxon>
        <taxon>Pleurodelinae</taxon>
        <taxon>Pleurodeles</taxon>
    </lineage>
</organism>
<dbReference type="EMBL" id="JANPWB010000001">
    <property type="protein sequence ID" value="KAJ1218099.1"/>
    <property type="molecule type" value="Genomic_DNA"/>
</dbReference>
<gene>
    <name evidence="1" type="ORF">NDU88_005684</name>
</gene>
<dbReference type="Proteomes" id="UP001066276">
    <property type="component" value="Chromosome 1_1"/>
</dbReference>
<protein>
    <submittedName>
        <fullName evidence="1">Uncharacterized protein</fullName>
    </submittedName>
</protein>
<sequence>MSGTSITDGGARTVVYQDGTLQYESTDLVSQNSSQIRMVPDTLSDSANERVELPDSMSEALIVLIPETMEASSYRPVTMLNVDQKILSYLLAARLLPHLE</sequence>